<name>A0A426K092_9PSEU</name>
<evidence type="ECO:0000313" key="1">
    <source>
        <dbReference type="EMBL" id="RRO18788.1"/>
    </source>
</evidence>
<gene>
    <name evidence="1" type="ORF">EIL87_05965</name>
</gene>
<protein>
    <submittedName>
        <fullName evidence="1">Uncharacterized protein</fullName>
    </submittedName>
</protein>
<keyword evidence="2" id="KW-1185">Reference proteome</keyword>
<reference evidence="1 2" key="1">
    <citation type="submission" date="2018-11" db="EMBL/GenBank/DDBJ databases">
        <title>Saccharopolyspora rhizosphaerae sp. nov., an actinomycete isolated from rhizosphere soil in Thailand.</title>
        <authorList>
            <person name="Intra B."/>
            <person name="Euanorasetr J."/>
            <person name="Take A."/>
            <person name="Inahashi Y."/>
            <person name="Mori M."/>
            <person name="Panbangred W."/>
            <person name="Matsumoto A."/>
        </authorList>
    </citation>
    <scope>NUCLEOTIDE SEQUENCE [LARGE SCALE GENOMIC DNA]</scope>
    <source>
        <strain evidence="1 2">H219</strain>
    </source>
</reference>
<dbReference type="Pfam" id="PF19372">
    <property type="entry name" value="DUF5947"/>
    <property type="match status" value="1"/>
</dbReference>
<dbReference type="OrthoDB" id="152349at2"/>
<dbReference type="EMBL" id="RSAA01000006">
    <property type="protein sequence ID" value="RRO18788.1"/>
    <property type="molecule type" value="Genomic_DNA"/>
</dbReference>
<comment type="caution">
    <text evidence="1">The sequence shown here is derived from an EMBL/GenBank/DDBJ whole genome shotgun (WGS) entry which is preliminary data.</text>
</comment>
<proteinExistence type="predicted"/>
<accession>A0A426K092</accession>
<evidence type="ECO:0000313" key="2">
    <source>
        <dbReference type="Proteomes" id="UP000274515"/>
    </source>
</evidence>
<dbReference type="AlphaFoldDB" id="A0A426K092"/>
<dbReference type="InterPro" id="IPR045991">
    <property type="entry name" value="DUF5947"/>
</dbReference>
<dbReference type="Proteomes" id="UP000274515">
    <property type="component" value="Unassembled WGS sequence"/>
</dbReference>
<organism evidence="1 2">
    <name type="scientific">Saccharopolyspora rhizosphaerae</name>
    <dbReference type="NCBI Taxonomy" id="2492662"/>
    <lineage>
        <taxon>Bacteria</taxon>
        <taxon>Bacillati</taxon>
        <taxon>Actinomycetota</taxon>
        <taxon>Actinomycetes</taxon>
        <taxon>Pseudonocardiales</taxon>
        <taxon>Pseudonocardiaceae</taxon>
        <taxon>Saccharopolyspora</taxon>
    </lineage>
</organism>
<sequence length="210" mass="23453">MRNAPSRRDGERCEMCAEPVEQSHPHVVDLDSRELMCTCRPCSFLFVPEGAAAGRYRAVPERYQQFPEFALTRAQWEALGVPVGMAFFFRNSRLGRVVAFYPSPAGATESELTVAGWEEVVAVNPGLADAEPDVEAVLVADRNVEGPVGAGEDAFDCFLVPIDACYELVGHLRRQWRGFDGGQEVRERLQRFFDDLRTRSRPVRTGQEAS</sequence>